<dbReference type="AlphaFoldDB" id="A0A5J5CTT9"/>
<dbReference type="Proteomes" id="UP000327493">
    <property type="component" value="Chromosome 16"/>
</dbReference>
<evidence type="ECO:0000313" key="3">
    <source>
        <dbReference type="Proteomes" id="UP000327493"/>
    </source>
</evidence>
<reference evidence="2 3" key="1">
    <citation type="submission" date="2019-08" db="EMBL/GenBank/DDBJ databases">
        <title>A chromosome-level genome assembly, high-density linkage maps, and genome scans reveal the genomic architecture of hybrid incompatibilities underlying speciation via character displacement in darters (Percidae: Etheostominae).</title>
        <authorList>
            <person name="Moran R.L."/>
            <person name="Catchen J.M."/>
            <person name="Fuller R.C."/>
        </authorList>
    </citation>
    <scope>NUCLEOTIDE SEQUENCE [LARGE SCALE GENOMIC DNA]</scope>
    <source>
        <strain evidence="2">EspeVRDwgs_2016</strain>
        <tissue evidence="2">Muscle</tissue>
    </source>
</reference>
<comment type="caution">
    <text evidence="2">The sequence shown here is derived from an EMBL/GenBank/DDBJ whole genome shotgun (WGS) entry which is preliminary data.</text>
</comment>
<evidence type="ECO:0000256" key="1">
    <source>
        <dbReference type="SAM" id="MobiDB-lite"/>
    </source>
</evidence>
<feature type="region of interest" description="Disordered" evidence="1">
    <location>
        <begin position="86"/>
        <end position="111"/>
    </location>
</feature>
<gene>
    <name evidence="2" type="ORF">FQN60_007988</name>
</gene>
<organism evidence="2 3">
    <name type="scientific">Etheostoma spectabile</name>
    <name type="common">orangethroat darter</name>
    <dbReference type="NCBI Taxonomy" id="54343"/>
    <lineage>
        <taxon>Eukaryota</taxon>
        <taxon>Metazoa</taxon>
        <taxon>Chordata</taxon>
        <taxon>Craniata</taxon>
        <taxon>Vertebrata</taxon>
        <taxon>Euteleostomi</taxon>
        <taxon>Actinopterygii</taxon>
        <taxon>Neopterygii</taxon>
        <taxon>Teleostei</taxon>
        <taxon>Neoteleostei</taxon>
        <taxon>Acanthomorphata</taxon>
        <taxon>Eupercaria</taxon>
        <taxon>Perciformes</taxon>
        <taxon>Percoidei</taxon>
        <taxon>Percidae</taxon>
        <taxon>Etheostomatinae</taxon>
        <taxon>Etheostoma</taxon>
    </lineage>
</organism>
<accession>A0A5J5CTT9</accession>
<dbReference type="EMBL" id="VOFY01000016">
    <property type="protein sequence ID" value="KAA8584203.1"/>
    <property type="molecule type" value="Genomic_DNA"/>
</dbReference>
<protein>
    <submittedName>
        <fullName evidence="2">Uncharacterized protein</fullName>
    </submittedName>
</protein>
<proteinExistence type="predicted"/>
<evidence type="ECO:0000313" key="2">
    <source>
        <dbReference type="EMBL" id="KAA8584203.1"/>
    </source>
</evidence>
<sequence>MCDLCWNSYFLKTGKGKEIGWIRVKGHRRSVSCAYVCLVVNQYSPLVVNQSYTMDILFLEATSTLDRSSWWLRGFLQSKPGAALDDPWPTGRVEGSARTPLPIHGRVPQTH</sequence>
<keyword evidence="3" id="KW-1185">Reference proteome</keyword>
<name>A0A5J5CTT9_9PERO</name>